<dbReference type="PANTHER" id="PTHR11063">
    <property type="entry name" value="GLUTAMATE SEMIALDEHYDE DEHYDROGENASE"/>
    <property type="match status" value="1"/>
</dbReference>
<dbReference type="InterPro" id="IPR016163">
    <property type="entry name" value="Ald_DH_C"/>
</dbReference>
<protein>
    <recommendedName>
        <fullName evidence="3">Gamma-glutamyl-phosphate reductase</fullName>
    </recommendedName>
</protein>
<dbReference type="InterPro" id="IPR016161">
    <property type="entry name" value="Ald_DH/histidinol_DH"/>
</dbReference>
<dbReference type="AlphaFoldDB" id="A0A8S3ZME0"/>
<evidence type="ECO:0000313" key="1">
    <source>
        <dbReference type="EMBL" id="CAG5130683.1"/>
    </source>
</evidence>
<dbReference type="GO" id="GO:0004350">
    <property type="term" value="F:glutamate-5-semialdehyde dehydrogenase activity"/>
    <property type="evidence" value="ECO:0007669"/>
    <property type="project" value="TreeGrafter"/>
</dbReference>
<dbReference type="Proteomes" id="UP000678393">
    <property type="component" value="Unassembled WGS sequence"/>
</dbReference>
<dbReference type="InterPro" id="IPR016162">
    <property type="entry name" value="Ald_DH_N"/>
</dbReference>
<feature type="non-terminal residue" evidence="1">
    <location>
        <position position="152"/>
    </location>
</feature>
<evidence type="ECO:0008006" key="3">
    <source>
        <dbReference type="Google" id="ProtNLM"/>
    </source>
</evidence>
<dbReference type="EMBL" id="CAJHNH020004191">
    <property type="protein sequence ID" value="CAG5130683.1"/>
    <property type="molecule type" value="Genomic_DNA"/>
</dbReference>
<gene>
    <name evidence="1" type="ORF">CUNI_LOCUS16241</name>
</gene>
<accession>A0A8S3ZME0</accession>
<keyword evidence="2" id="KW-1185">Reference proteome</keyword>
<dbReference type="SUPFAM" id="SSF53720">
    <property type="entry name" value="ALDH-like"/>
    <property type="match status" value="1"/>
</dbReference>
<dbReference type="GO" id="GO:0005739">
    <property type="term" value="C:mitochondrion"/>
    <property type="evidence" value="ECO:0007669"/>
    <property type="project" value="TreeGrafter"/>
</dbReference>
<dbReference type="Gene3D" id="3.40.309.10">
    <property type="entry name" value="Aldehyde Dehydrogenase, Chain A, domain 2"/>
    <property type="match status" value="1"/>
</dbReference>
<comment type="caution">
    <text evidence="1">The sequence shown here is derived from an EMBL/GenBank/DDBJ whole genome shotgun (WGS) entry which is preliminary data.</text>
</comment>
<dbReference type="Gene3D" id="3.40.605.10">
    <property type="entry name" value="Aldehyde Dehydrogenase, Chain A, domain 1"/>
    <property type="match status" value="1"/>
</dbReference>
<feature type="non-terminal residue" evidence="1">
    <location>
        <position position="1"/>
    </location>
</feature>
<sequence length="152" mass="16706">VAALSICSGNGLLLKGGREAKHSNKLLFSLVQEALEPYAPVETVALVSRRDDIADLLQLRQLIDLVIPRCSEELANRISQLSQGIPVLGYSAGVCHVYVDKDADPEMALHIVKDAKCDYPAACNSMESLLIHKSHREGKLFDRLCEMLKHQG</sequence>
<evidence type="ECO:0000313" key="2">
    <source>
        <dbReference type="Proteomes" id="UP000678393"/>
    </source>
</evidence>
<name>A0A8S3ZME0_9EUPU</name>
<dbReference type="PANTHER" id="PTHR11063:SF8">
    <property type="entry name" value="DELTA-1-PYRROLINE-5-CARBOXYLATE SYNTHASE"/>
    <property type="match status" value="1"/>
</dbReference>
<proteinExistence type="predicted"/>
<organism evidence="1 2">
    <name type="scientific">Candidula unifasciata</name>
    <dbReference type="NCBI Taxonomy" id="100452"/>
    <lineage>
        <taxon>Eukaryota</taxon>
        <taxon>Metazoa</taxon>
        <taxon>Spiralia</taxon>
        <taxon>Lophotrochozoa</taxon>
        <taxon>Mollusca</taxon>
        <taxon>Gastropoda</taxon>
        <taxon>Heterobranchia</taxon>
        <taxon>Euthyneura</taxon>
        <taxon>Panpulmonata</taxon>
        <taxon>Eupulmonata</taxon>
        <taxon>Stylommatophora</taxon>
        <taxon>Helicina</taxon>
        <taxon>Helicoidea</taxon>
        <taxon>Geomitridae</taxon>
        <taxon>Candidula</taxon>
    </lineage>
</organism>
<reference evidence="1" key="1">
    <citation type="submission" date="2021-04" db="EMBL/GenBank/DDBJ databases">
        <authorList>
            <consortium name="Molecular Ecology Group"/>
        </authorList>
    </citation>
    <scope>NUCLEOTIDE SEQUENCE</scope>
</reference>
<dbReference type="OrthoDB" id="1934954at2759"/>